<protein>
    <submittedName>
        <fullName evidence="1">Uncharacterized protein</fullName>
    </submittedName>
</protein>
<name>A0AAN6IAR3_9EURO</name>
<reference evidence="1" key="1">
    <citation type="journal article" date="2022" name="bioRxiv">
        <title>Deciphering the potential niche of two novel black yeast fungi from a biological soil crust based on their genomes, phenotypes, and melanin regulation.</title>
        <authorList>
            <consortium name="DOE Joint Genome Institute"/>
            <person name="Carr E.C."/>
            <person name="Barton Q."/>
            <person name="Grambo S."/>
            <person name="Sullivan M."/>
            <person name="Renfro C.M."/>
            <person name="Kuo A."/>
            <person name="Pangilinan J."/>
            <person name="Lipzen A."/>
            <person name="Keymanesh K."/>
            <person name="Savage E."/>
            <person name="Barry K."/>
            <person name="Grigoriev I.V."/>
            <person name="Riekhof W.R."/>
            <person name="Harris S.S."/>
        </authorList>
    </citation>
    <scope>NUCLEOTIDE SEQUENCE</scope>
    <source>
        <strain evidence="1">JF 03-4F</strain>
    </source>
</reference>
<proteinExistence type="predicted"/>
<evidence type="ECO:0000313" key="2">
    <source>
        <dbReference type="Proteomes" id="UP001203852"/>
    </source>
</evidence>
<comment type="caution">
    <text evidence="1">The sequence shown here is derived from an EMBL/GenBank/DDBJ whole genome shotgun (WGS) entry which is preliminary data.</text>
</comment>
<gene>
    <name evidence="1" type="ORF">EDD36DRAFT_421687</name>
</gene>
<dbReference type="EMBL" id="MU404358">
    <property type="protein sequence ID" value="KAI1610613.1"/>
    <property type="molecule type" value="Genomic_DNA"/>
</dbReference>
<evidence type="ECO:0000313" key="1">
    <source>
        <dbReference type="EMBL" id="KAI1610613.1"/>
    </source>
</evidence>
<sequence length="388" mass="43071">MDSLTGDPLESRYLSVAGSRTCLQVDCTSGFSGLTPTGLQRSLVCVLGLNTVLELSNLGLDKVVQHLVVNFASKLDHCRKWRFEVRLDLLSSLWVEIFTPQHGSLHILHLSFKDLDPGIVMSGLQPFRGYLSRLLARTCLQFRTFWRLYPRMTTFLATDNAPTSWRTHALDHGCVLYPPNLGRHEFPQGFSRESAQTHAPSHVGWTESCNPGPNNGQSWAVASKLGTFEREEASIFLHNTLATQVFPSSLLPPLLLQTRAILFPNNTLGPAAPPPPTEEEARLIRCQAASDILSIIPKPIARVFLAVSHARDDEDGAMRLEIEESMLSWTSDVEMNKYLVYSILEHVLVRLVPEMQHKTPSELLAERGVLVCGDAAGEDVVVTINGEK</sequence>
<dbReference type="Proteomes" id="UP001203852">
    <property type="component" value="Unassembled WGS sequence"/>
</dbReference>
<keyword evidence="2" id="KW-1185">Reference proteome</keyword>
<organism evidence="1 2">
    <name type="scientific">Exophiala viscosa</name>
    <dbReference type="NCBI Taxonomy" id="2486360"/>
    <lineage>
        <taxon>Eukaryota</taxon>
        <taxon>Fungi</taxon>
        <taxon>Dikarya</taxon>
        <taxon>Ascomycota</taxon>
        <taxon>Pezizomycotina</taxon>
        <taxon>Eurotiomycetes</taxon>
        <taxon>Chaetothyriomycetidae</taxon>
        <taxon>Chaetothyriales</taxon>
        <taxon>Herpotrichiellaceae</taxon>
        <taxon>Exophiala</taxon>
    </lineage>
</organism>
<dbReference type="AlphaFoldDB" id="A0AAN6IAR3"/>
<accession>A0AAN6IAR3</accession>